<sequence>MPAPARYAAHLLPPQGGPHHPAVRAGGFSLSLPRVQGPRRKQLYRPHQVGDRRVGGDVMKDVKGATSEEIRMIKAIQRFVGALDNGWIGNQTLSDIAAKLGADCWPLNVELYGQPCILARDIEPVNMSGPLPKNAISGSFSWQGQPCSILVRGGKVVRGMSCHYPRPESVLYKTTDGVVRIARVASAAELGAVVWAVGGMGLLGNYNHAAEGFTGAFSDVLRKTNHTVLGYKGGMLYGVYCKNMTAQQVNAFVRDKLKLTRAIMLDGGHVAAIHGACNRINTQTRQFYAVRFL</sequence>
<organism evidence="1">
    <name type="scientific">Siphoviridae sp. ctwfx1</name>
    <dbReference type="NCBI Taxonomy" id="2825732"/>
    <lineage>
        <taxon>Viruses</taxon>
        <taxon>Duplodnaviria</taxon>
        <taxon>Heunggongvirae</taxon>
        <taxon>Uroviricota</taxon>
        <taxon>Caudoviricetes</taxon>
    </lineage>
</organism>
<dbReference type="EMBL" id="BK016147">
    <property type="protein sequence ID" value="DAF98445.1"/>
    <property type="molecule type" value="Genomic_DNA"/>
</dbReference>
<protein>
    <submittedName>
        <fullName evidence="1">Uncharacterized protein</fullName>
    </submittedName>
</protein>
<reference evidence="1" key="1">
    <citation type="journal article" date="2021" name="Proc. Natl. Acad. Sci. U.S.A.">
        <title>A Catalog of Tens of Thousands of Viruses from Human Metagenomes Reveals Hidden Associations with Chronic Diseases.</title>
        <authorList>
            <person name="Tisza M.J."/>
            <person name="Buck C.B."/>
        </authorList>
    </citation>
    <scope>NUCLEOTIDE SEQUENCE</scope>
    <source>
        <strain evidence="1">Ctwfx1</strain>
    </source>
</reference>
<proteinExistence type="predicted"/>
<name>A0A8S5UVE3_9CAUD</name>
<evidence type="ECO:0000313" key="1">
    <source>
        <dbReference type="EMBL" id="DAF98445.1"/>
    </source>
</evidence>
<accession>A0A8S5UVE3</accession>